<proteinExistence type="inferred from homology"/>
<dbReference type="OrthoDB" id="287318at2"/>
<evidence type="ECO:0000313" key="4">
    <source>
        <dbReference type="Proteomes" id="UP000032160"/>
    </source>
</evidence>
<feature type="domain" description="GIY-YIG" evidence="2">
    <location>
        <begin position="1"/>
        <end position="77"/>
    </location>
</feature>
<evidence type="ECO:0000313" key="3">
    <source>
        <dbReference type="EMBL" id="CDO61367.1"/>
    </source>
</evidence>
<dbReference type="RefSeq" id="WP_043950795.1">
    <property type="nucleotide sequence ID" value="NZ_HG966617.1"/>
</dbReference>
<dbReference type="Proteomes" id="UP000032160">
    <property type="component" value="Chromosome I"/>
</dbReference>
<evidence type="ECO:0000256" key="1">
    <source>
        <dbReference type="ARBA" id="ARBA00007435"/>
    </source>
</evidence>
<dbReference type="CDD" id="cd10448">
    <property type="entry name" value="GIY-YIG_unchar_3"/>
    <property type="match status" value="1"/>
</dbReference>
<dbReference type="HOGENOM" id="CLU_135650_3_1_5"/>
<dbReference type="PROSITE" id="PS50164">
    <property type="entry name" value="GIY_YIG"/>
    <property type="match status" value="1"/>
</dbReference>
<name>X5MF57_9HYPH</name>
<accession>X5MF57</accession>
<dbReference type="PATRIC" id="fig|1458461.3.peg.3161"/>
<dbReference type="PANTHER" id="PTHR34477:SF5">
    <property type="entry name" value="BSL5627 PROTEIN"/>
    <property type="match status" value="1"/>
</dbReference>
<dbReference type="InterPro" id="IPR050190">
    <property type="entry name" value="UPF0213_domain"/>
</dbReference>
<reference evidence="3 4" key="1">
    <citation type="journal article" date="2014" name="Front. Genet.">
        <title>Genome and metabolic network of "Candidatus Phaeomarinobacter ectocarpi" Ec32, a new candidate genus of Alphaproteobacteria frequently associated with brown algae.</title>
        <authorList>
            <person name="Dittami S.M."/>
            <person name="Barbeyron T."/>
            <person name="Boyen C."/>
            <person name="Cambefort J."/>
            <person name="Collet G."/>
            <person name="Delage L."/>
            <person name="Gobet A."/>
            <person name="Groisillier A."/>
            <person name="Leblanc C."/>
            <person name="Michel G."/>
            <person name="Scornet D."/>
            <person name="Siegel A."/>
            <person name="Tapia J.E."/>
            <person name="Tonon T."/>
        </authorList>
    </citation>
    <scope>NUCLEOTIDE SEQUENCE [LARGE SCALE GENOMIC DNA]</scope>
    <source>
        <strain evidence="3 4">Ec32</strain>
    </source>
</reference>
<dbReference type="PANTHER" id="PTHR34477">
    <property type="entry name" value="UPF0213 PROTEIN YHBQ"/>
    <property type="match status" value="1"/>
</dbReference>
<dbReference type="AlphaFoldDB" id="X5MF57"/>
<comment type="similarity">
    <text evidence="1">Belongs to the UPF0213 family.</text>
</comment>
<protein>
    <submittedName>
        <fullName evidence="3">Excinuclease ABC, C subunit-like</fullName>
    </submittedName>
</protein>
<dbReference type="KEGG" id="pect:BN1012_Phect3155"/>
<dbReference type="InterPro" id="IPR000305">
    <property type="entry name" value="GIY-YIG_endonuc"/>
</dbReference>
<dbReference type="EMBL" id="HG966617">
    <property type="protein sequence ID" value="CDO61367.1"/>
    <property type="molecule type" value="Genomic_DNA"/>
</dbReference>
<dbReference type="SMART" id="SM00465">
    <property type="entry name" value="GIYc"/>
    <property type="match status" value="1"/>
</dbReference>
<sequence>MAYFVYIMASRKHGTLYVGSTGDLVRRVHEHREKSAEGFTTRYDVAQLVHYEVFEDYETARQRERRIKKWNRAWKTDLIEKANPDWRDLWDDIARP</sequence>
<gene>
    <name evidence="3" type="ORF">BN1012_Phect3155</name>
</gene>
<dbReference type="InterPro" id="IPR035901">
    <property type="entry name" value="GIY-YIG_endonuc_sf"/>
</dbReference>
<dbReference type="Pfam" id="PF01541">
    <property type="entry name" value="GIY-YIG"/>
    <property type="match status" value="1"/>
</dbReference>
<keyword evidence="4" id="KW-1185">Reference proteome</keyword>
<organism evidence="3 4">
    <name type="scientific">Candidatus Phaeomarinibacter ectocarpi</name>
    <dbReference type="NCBI Taxonomy" id="1458461"/>
    <lineage>
        <taxon>Bacteria</taxon>
        <taxon>Pseudomonadati</taxon>
        <taxon>Pseudomonadota</taxon>
        <taxon>Alphaproteobacteria</taxon>
        <taxon>Hyphomicrobiales</taxon>
        <taxon>Parvibaculaceae</taxon>
        <taxon>Candidatus Phaeomarinibacter</taxon>
    </lineage>
</organism>
<dbReference type="Gene3D" id="3.40.1440.10">
    <property type="entry name" value="GIY-YIG endonuclease"/>
    <property type="match status" value="1"/>
</dbReference>
<dbReference type="STRING" id="1458461.BN1012_Phect3155"/>
<evidence type="ECO:0000259" key="2">
    <source>
        <dbReference type="PROSITE" id="PS50164"/>
    </source>
</evidence>
<dbReference type="SUPFAM" id="SSF82771">
    <property type="entry name" value="GIY-YIG endonuclease"/>
    <property type="match status" value="1"/>
</dbReference>